<evidence type="ECO:0000259" key="1">
    <source>
        <dbReference type="Pfam" id="PF13682"/>
    </source>
</evidence>
<evidence type="ECO:0000313" key="3">
    <source>
        <dbReference type="Proteomes" id="UP001156641"/>
    </source>
</evidence>
<organism evidence="2 3">
    <name type="scientific">Acidocella aquatica</name>
    <dbReference type="NCBI Taxonomy" id="1922313"/>
    <lineage>
        <taxon>Bacteria</taxon>
        <taxon>Pseudomonadati</taxon>
        <taxon>Pseudomonadota</taxon>
        <taxon>Alphaproteobacteria</taxon>
        <taxon>Acetobacterales</taxon>
        <taxon>Acidocellaceae</taxon>
        <taxon>Acidocella</taxon>
    </lineage>
</organism>
<dbReference type="Pfam" id="PF13682">
    <property type="entry name" value="CZB"/>
    <property type="match status" value="1"/>
</dbReference>
<dbReference type="EMBL" id="BSOS01000090">
    <property type="protein sequence ID" value="GLR68495.1"/>
    <property type="molecule type" value="Genomic_DNA"/>
</dbReference>
<comment type="caution">
    <text evidence="2">The sequence shown here is derived from an EMBL/GenBank/DDBJ whole genome shotgun (WGS) entry which is preliminary data.</text>
</comment>
<name>A0ABQ6AEM8_9PROT</name>
<keyword evidence="3" id="KW-1185">Reference proteome</keyword>
<dbReference type="Proteomes" id="UP001156641">
    <property type="component" value="Unassembled WGS sequence"/>
</dbReference>
<sequence length="135" mass="15138">MKGCNSVLEGNVAIQILRAVTQHVNYVKMVRSCLAKNSEEPHCCDHSSCQFGQWYENDGNELIRDMDVPEATALWTEIGQHHEAFHDTSIAAVNARRTDAIRARQMETAMLQRSTLLVNRLLALDGIVNQKSMVA</sequence>
<protein>
    <recommendedName>
        <fullName evidence="1">Chemoreceptor zinc-binding domain-containing protein</fullName>
    </recommendedName>
</protein>
<dbReference type="InterPro" id="IPR025991">
    <property type="entry name" value="Chemoreceptor_zinc-bind_dom"/>
</dbReference>
<proteinExistence type="predicted"/>
<evidence type="ECO:0000313" key="2">
    <source>
        <dbReference type="EMBL" id="GLR68495.1"/>
    </source>
</evidence>
<accession>A0ABQ6AEM8</accession>
<gene>
    <name evidence="2" type="ORF">GCM10010909_31760</name>
</gene>
<feature type="domain" description="Chemoreceptor zinc-binding" evidence="1">
    <location>
        <begin position="23"/>
        <end position="93"/>
    </location>
</feature>
<reference evidence="3" key="1">
    <citation type="journal article" date="2019" name="Int. J. Syst. Evol. Microbiol.">
        <title>The Global Catalogue of Microorganisms (GCM) 10K type strain sequencing project: providing services to taxonomists for standard genome sequencing and annotation.</title>
        <authorList>
            <consortium name="The Broad Institute Genomics Platform"/>
            <consortium name="The Broad Institute Genome Sequencing Center for Infectious Disease"/>
            <person name="Wu L."/>
            <person name="Ma J."/>
        </authorList>
    </citation>
    <scope>NUCLEOTIDE SEQUENCE [LARGE SCALE GENOMIC DNA]</scope>
    <source>
        <strain evidence="3">NBRC 112502</strain>
    </source>
</reference>
<dbReference type="Gene3D" id="1.20.120.30">
    <property type="entry name" value="Aspartate receptor, ligand-binding domain"/>
    <property type="match status" value="1"/>
</dbReference>